<dbReference type="SUPFAM" id="SSF81660">
    <property type="entry name" value="Metal cation-transporting ATPase, ATP-binding domain N"/>
    <property type="match status" value="1"/>
</dbReference>
<keyword evidence="5 13" id="KW-0812">Transmembrane</keyword>
<dbReference type="SUPFAM" id="SSF81665">
    <property type="entry name" value="Calcium ATPase, transmembrane domain M"/>
    <property type="match status" value="1"/>
</dbReference>
<keyword evidence="16" id="KW-1185">Reference proteome</keyword>
<sequence length="870" mass="97663">MWYKLTKEEVLKELRVDPEKGLAEQEVEERRKKYGENKIPEKKSKSFINIFFSQFKEFLTIVLIIATLISFLLGEIKDAVAILIIVIINAILGSVQEYKAEKTLESLKSYVSPKANVLRDGKIIKVDIEELVPGDIVLIEEGEKMPADLRLIETNNLQVDESILIGESVPVRKDADFVAQEDITLGDQINMAFKGTTVVSGRGKGVVVGTGLNTALGDIAKMLSEMEEEPTPLQKELEKLGKQLTYVILSLVALLLFIGIIQEREFFDMFLTAVSLAVAAIPEGLPTVITILLAIGVQEMAKRKAIVRKLSAVEALGATSVICTDKTGTLTENKMDLVKIVLPNGEMVEKKDYKKQKEKIRDILETALLASSVRVTSDGSYIGDALDVAIYKNFEETYGNKPENLTKVDELPFDSSRKRVSILYKVLSEDKYLLCVKGAGEEILQRSNTYQEENVIKPMSVEDRKRFMEIQDLLSKDGLRVLAVAKREFDEIDERDEWEKDLIFLGFIAFMDPLREGVKEAIEKCKEAGIRPIIVTGDYLLTAKKIAEDLGIDVDSGSTYTGLDLQRQDLDSLDWDSVVLFSRVLPEQKMNIVKELKERGEIVAMTGDGVNDAPALKMADIGVGMGLRGTDVAREASDLVLLDDSFATIVRAVEEGRRIFDNIRKVTYYLLTCNFSEILVVSLSVFLGYPLPLTPIELLWINLVTDGFPALALGVEPPEKDIMSRKPRKLNEGIINKSMWKNIIIDGILIGIAAFVLFVIGSKENINTGRTMAFTGIVFSQIFQALRLSLRKRKSLFRERFSNKYLTLAVLFSLFLQVLVVFTPIGIRFFNLERLSVREFLLTLVLALFPIYLLTGEKIYEKIFKRNINL</sequence>
<keyword evidence="8" id="KW-0106">Calcium</keyword>
<evidence type="ECO:0000256" key="4">
    <source>
        <dbReference type="ARBA" id="ARBA00022568"/>
    </source>
</evidence>
<dbReference type="InterPro" id="IPR001757">
    <property type="entry name" value="P_typ_ATPase"/>
</dbReference>
<reference evidence="15 16" key="1">
    <citation type="journal article" date="2014" name="Genome Announc.">
        <title>Complete Genome Sequence of the Extreme Thermophile Dictyoglomus thermophilum H-6-12.</title>
        <authorList>
            <person name="Coil D.A."/>
            <person name="Badger J.H."/>
            <person name="Forberger H.C."/>
            <person name="Riggs F."/>
            <person name="Madupu R."/>
            <person name="Fedorova N."/>
            <person name="Ward N."/>
            <person name="Robb F.T."/>
            <person name="Eisen J.A."/>
        </authorList>
    </citation>
    <scope>NUCLEOTIDE SEQUENCE [LARGE SCALE GENOMIC DNA]</scope>
    <source>
        <strain evidence="16">ATCC 35947 / DSM 3960 / H-6-12</strain>
    </source>
</reference>
<evidence type="ECO:0000256" key="10">
    <source>
        <dbReference type="ARBA" id="ARBA00022967"/>
    </source>
</evidence>
<dbReference type="SFLD" id="SFLDG00002">
    <property type="entry name" value="C1.7:_P-type_atpase_like"/>
    <property type="match status" value="1"/>
</dbReference>
<accession>B5YDK0</accession>
<dbReference type="GO" id="GO:0005388">
    <property type="term" value="F:P-type calcium transporter activity"/>
    <property type="evidence" value="ECO:0007669"/>
    <property type="project" value="UniProtKB-EC"/>
</dbReference>
<feature type="transmembrane region" description="Helical" evidence="13">
    <location>
        <begin position="666"/>
        <end position="687"/>
    </location>
</feature>
<dbReference type="SMART" id="SM00831">
    <property type="entry name" value="Cation_ATPase_N"/>
    <property type="match status" value="1"/>
</dbReference>
<dbReference type="Proteomes" id="UP000001733">
    <property type="component" value="Chromosome"/>
</dbReference>
<keyword evidence="9" id="KW-0067">ATP-binding</keyword>
<dbReference type="InterPro" id="IPR004014">
    <property type="entry name" value="ATPase_P-typ_cation-transptr_N"/>
</dbReference>
<feature type="transmembrane region" description="Helical" evidence="13">
    <location>
        <begin position="739"/>
        <end position="760"/>
    </location>
</feature>
<feature type="transmembrane region" description="Helical" evidence="13">
    <location>
        <begin position="805"/>
        <end position="827"/>
    </location>
</feature>
<dbReference type="Gene3D" id="1.20.1110.10">
    <property type="entry name" value="Calcium-transporting ATPase, transmembrane domain"/>
    <property type="match status" value="1"/>
</dbReference>
<evidence type="ECO:0000259" key="14">
    <source>
        <dbReference type="SMART" id="SM00831"/>
    </source>
</evidence>
<dbReference type="NCBIfam" id="TIGR01488">
    <property type="entry name" value="HAD-SF-IB"/>
    <property type="match status" value="1"/>
</dbReference>
<dbReference type="SUPFAM" id="SSF81653">
    <property type="entry name" value="Calcium ATPase, transduction domain A"/>
    <property type="match status" value="1"/>
</dbReference>
<dbReference type="NCBIfam" id="TIGR01517">
    <property type="entry name" value="ATPase-IIB_Ca"/>
    <property type="match status" value="1"/>
</dbReference>
<keyword evidence="6" id="KW-0479">Metal-binding</keyword>
<evidence type="ECO:0000256" key="8">
    <source>
        <dbReference type="ARBA" id="ARBA00022837"/>
    </source>
</evidence>
<name>B5YDK0_DICT6</name>
<dbReference type="GO" id="GO:0016887">
    <property type="term" value="F:ATP hydrolysis activity"/>
    <property type="evidence" value="ECO:0007669"/>
    <property type="project" value="InterPro"/>
</dbReference>
<dbReference type="FunFam" id="2.70.150.10:FF:000016">
    <property type="entry name" value="Calcium-transporting P-type ATPase putative"/>
    <property type="match status" value="1"/>
</dbReference>
<protein>
    <recommendedName>
        <fullName evidence="2">P-type Ca(2+) transporter</fullName>
        <ecNumber evidence="2">7.2.2.10</ecNumber>
    </recommendedName>
</protein>
<evidence type="ECO:0000256" key="7">
    <source>
        <dbReference type="ARBA" id="ARBA00022741"/>
    </source>
</evidence>
<dbReference type="GO" id="GO:0046872">
    <property type="term" value="F:metal ion binding"/>
    <property type="evidence" value="ECO:0007669"/>
    <property type="project" value="UniProtKB-KW"/>
</dbReference>
<evidence type="ECO:0000256" key="1">
    <source>
        <dbReference type="ARBA" id="ARBA00004651"/>
    </source>
</evidence>
<dbReference type="STRING" id="309799.DICTH_0739"/>
<dbReference type="Gene3D" id="3.40.50.1000">
    <property type="entry name" value="HAD superfamily/HAD-like"/>
    <property type="match status" value="1"/>
</dbReference>
<keyword evidence="4" id="KW-0406">Ion transport</keyword>
<dbReference type="SFLD" id="SFLDS00003">
    <property type="entry name" value="Haloacid_Dehalogenase"/>
    <property type="match status" value="1"/>
</dbReference>
<evidence type="ECO:0000256" key="6">
    <source>
        <dbReference type="ARBA" id="ARBA00022723"/>
    </source>
</evidence>
<feature type="transmembrane region" description="Helical" evidence="13">
    <location>
        <begin position="79"/>
        <end position="98"/>
    </location>
</feature>
<keyword evidence="12 13" id="KW-0472">Membrane</keyword>
<dbReference type="KEGG" id="dth:DICTH_0739"/>
<dbReference type="eggNOG" id="COG0474">
    <property type="taxonomic scope" value="Bacteria"/>
</dbReference>
<evidence type="ECO:0000256" key="5">
    <source>
        <dbReference type="ARBA" id="ARBA00022692"/>
    </source>
</evidence>
<keyword evidence="7" id="KW-0547">Nucleotide-binding</keyword>
<evidence type="ECO:0000256" key="13">
    <source>
        <dbReference type="SAM" id="Phobius"/>
    </source>
</evidence>
<dbReference type="PaxDb" id="309799-DICTH_0739"/>
<dbReference type="NCBIfam" id="TIGR01494">
    <property type="entry name" value="ATPase_P-type"/>
    <property type="match status" value="2"/>
</dbReference>
<evidence type="ECO:0000256" key="12">
    <source>
        <dbReference type="ARBA" id="ARBA00023136"/>
    </source>
</evidence>
<dbReference type="InterPro" id="IPR006408">
    <property type="entry name" value="P-type_ATPase_IIB"/>
</dbReference>
<feature type="transmembrane region" description="Helical" evidence="13">
    <location>
        <begin position="839"/>
        <end position="856"/>
    </location>
</feature>
<dbReference type="InterPro" id="IPR059000">
    <property type="entry name" value="ATPase_P-type_domA"/>
</dbReference>
<evidence type="ECO:0000256" key="9">
    <source>
        <dbReference type="ARBA" id="ARBA00022840"/>
    </source>
</evidence>
<keyword evidence="11 13" id="KW-1133">Transmembrane helix</keyword>
<dbReference type="Gene3D" id="2.70.150.10">
    <property type="entry name" value="Calcium-transporting ATPase, cytoplasmic transduction domain A"/>
    <property type="match status" value="1"/>
</dbReference>
<feature type="transmembrane region" description="Helical" evidence="13">
    <location>
        <begin position="273"/>
        <end position="295"/>
    </location>
</feature>
<evidence type="ECO:0000313" key="16">
    <source>
        <dbReference type="Proteomes" id="UP000001733"/>
    </source>
</evidence>
<dbReference type="PANTHER" id="PTHR42861">
    <property type="entry name" value="CALCIUM-TRANSPORTING ATPASE"/>
    <property type="match status" value="1"/>
</dbReference>
<dbReference type="PRINTS" id="PR00120">
    <property type="entry name" value="HATPASE"/>
</dbReference>
<dbReference type="EMBL" id="CP001146">
    <property type="protein sequence ID" value="ACI20092.1"/>
    <property type="molecule type" value="Genomic_DNA"/>
</dbReference>
<dbReference type="SUPFAM" id="SSF56784">
    <property type="entry name" value="HAD-like"/>
    <property type="match status" value="1"/>
</dbReference>
<keyword evidence="4" id="KW-0109">Calcium transport</keyword>
<dbReference type="GO" id="GO:0005524">
    <property type="term" value="F:ATP binding"/>
    <property type="evidence" value="ECO:0007669"/>
    <property type="project" value="UniProtKB-KW"/>
</dbReference>
<evidence type="ECO:0000256" key="3">
    <source>
        <dbReference type="ARBA" id="ARBA00022475"/>
    </source>
</evidence>
<dbReference type="InterPro" id="IPR023299">
    <property type="entry name" value="ATPase_P-typ_cyto_dom_N"/>
</dbReference>
<dbReference type="InterPro" id="IPR023214">
    <property type="entry name" value="HAD_sf"/>
</dbReference>
<dbReference type="SFLD" id="SFLDF00027">
    <property type="entry name" value="p-type_atpase"/>
    <property type="match status" value="1"/>
</dbReference>
<evidence type="ECO:0000256" key="2">
    <source>
        <dbReference type="ARBA" id="ARBA00012790"/>
    </source>
</evidence>
<dbReference type="PRINTS" id="PR00119">
    <property type="entry name" value="CATATPASE"/>
</dbReference>
<evidence type="ECO:0000256" key="11">
    <source>
        <dbReference type="ARBA" id="ARBA00022989"/>
    </source>
</evidence>
<dbReference type="RefSeq" id="WP_012548724.1">
    <property type="nucleotide sequence ID" value="NC_011297.1"/>
</dbReference>
<dbReference type="InterPro" id="IPR044492">
    <property type="entry name" value="P_typ_ATPase_HD_dom"/>
</dbReference>
<dbReference type="Gene3D" id="3.40.1110.10">
    <property type="entry name" value="Calcium-transporting ATPase, cytoplasmic domain N"/>
    <property type="match status" value="1"/>
</dbReference>
<feature type="domain" description="Cation-transporting P-type ATPase N-terminal" evidence="14">
    <location>
        <begin position="1"/>
        <end position="75"/>
    </location>
</feature>
<dbReference type="OrthoDB" id="9760364at2"/>
<gene>
    <name evidence="15" type="ordered locus">DICTH_0739</name>
</gene>
<dbReference type="Pfam" id="PF00122">
    <property type="entry name" value="E1-E2_ATPase"/>
    <property type="match status" value="1"/>
</dbReference>
<dbReference type="InterPro" id="IPR018303">
    <property type="entry name" value="ATPase_P-typ_P_site"/>
</dbReference>
<organism evidence="15 16">
    <name type="scientific">Dictyoglomus thermophilum (strain ATCC 35947 / DSM 3960 / H-6-12)</name>
    <dbReference type="NCBI Taxonomy" id="309799"/>
    <lineage>
        <taxon>Bacteria</taxon>
        <taxon>Pseudomonadati</taxon>
        <taxon>Dictyoglomota</taxon>
        <taxon>Dictyoglomia</taxon>
        <taxon>Dictyoglomales</taxon>
        <taxon>Dictyoglomaceae</taxon>
        <taxon>Dictyoglomus</taxon>
    </lineage>
</organism>
<dbReference type="InterPro" id="IPR036412">
    <property type="entry name" value="HAD-like_sf"/>
</dbReference>
<dbReference type="InterPro" id="IPR006068">
    <property type="entry name" value="ATPase_P-typ_cation-transptr_C"/>
</dbReference>
<feature type="transmembrane region" description="Helical" evidence="13">
    <location>
        <begin position="47"/>
        <end position="73"/>
    </location>
</feature>
<dbReference type="AlphaFoldDB" id="B5YDK0"/>
<dbReference type="EC" id="7.2.2.10" evidence="2"/>
<proteinExistence type="predicted"/>
<dbReference type="PROSITE" id="PS00154">
    <property type="entry name" value="ATPASE_E1_E2"/>
    <property type="match status" value="1"/>
</dbReference>
<keyword evidence="10" id="KW-1278">Translocase</keyword>
<dbReference type="HOGENOM" id="CLU_002360_3_0_0"/>
<dbReference type="Pfam" id="PF00689">
    <property type="entry name" value="Cation_ATPase_C"/>
    <property type="match status" value="1"/>
</dbReference>
<dbReference type="GO" id="GO:0005886">
    <property type="term" value="C:plasma membrane"/>
    <property type="evidence" value="ECO:0007669"/>
    <property type="project" value="UniProtKB-SubCell"/>
</dbReference>
<keyword evidence="3" id="KW-1003">Cell membrane</keyword>
<dbReference type="Pfam" id="PF13246">
    <property type="entry name" value="Cation_ATPase"/>
    <property type="match status" value="1"/>
</dbReference>
<keyword evidence="4" id="KW-0813">Transport</keyword>
<dbReference type="Pfam" id="PF00690">
    <property type="entry name" value="Cation_ATPase_N"/>
    <property type="match status" value="1"/>
</dbReference>
<comment type="subcellular location">
    <subcellularLocation>
        <location evidence="1">Cell membrane</location>
        <topology evidence="1">Multi-pass membrane protein</topology>
    </subcellularLocation>
</comment>
<evidence type="ECO:0000313" key="15">
    <source>
        <dbReference type="EMBL" id="ACI20092.1"/>
    </source>
</evidence>
<dbReference type="InterPro" id="IPR023298">
    <property type="entry name" value="ATPase_P-typ_TM_dom_sf"/>
</dbReference>
<dbReference type="InterPro" id="IPR008250">
    <property type="entry name" value="ATPase_P-typ_transduc_dom_A_sf"/>
</dbReference>
<feature type="transmembrane region" description="Helical" evidence="13">
    <location>
        <begin position="244"/>
        <end position="261"/>
    </location>
</feature>